<name>A0AAV6S5U4_SOLSE</name>
<accession>A0AAV6S5U4</accession>
<dbReference type="InterPro" id="IPR027941">
    <property type="entry name" value="PLAC9"/>
</dbReference>
<keyword evidence="1" id="KW-0732">Signal</keyword>
<dbReference type="EMBL" id="JAGKHQ010000007">
    <property type="protein sequence ID" value="KAG7513130.1"/>
    <property type="molecule type" value="Genomic_DNA"/>
</dbReference>
<keyword evidence="3" id="KW-1185">Reference proteome</keyword>
<dbReference type="Proteomes" id="UP000693946">
    <property type="component" value="Linkage Group LG15"/>
</dbReference>
<feature type="signal peptide" evidence="1">
    <location>
        <begin position="1"/>
        <end position="21"/>
    </location>
</feature>
<evidence type="ECO:0000256" key="1">
    <source>
        <dbReference type="SAM" id="SignalP"/>
    </source>
</evidence>
<sequence>MIRTPTFSIGLLLLLIGYTAAGPEPDVQPRTVRSSVCQEHTSLHNRLDAVEKKVEDTVGELEVELVALLDDIQDPQWRPLLENAGKTVDILEEPVLN</sequence>
<feature type="chain" id="PRO_5043349940" description="Placenta-specific protein 9" evidence="1">
    <location>
        <begin position="22"/>
        <end position="97"/>
    </location>
</feature>
<reference evidence="2 3" key="1">
    <citation type="journal article" date="2021" name="Sci. Rep.">
        <title>Chromosome anchoring in Senegalese sole (Solea senegalensis) reveals sex-associated markers and genome rearrangements in flatfish.</title>
        <authorList>
            <person name="Guerrero-Cozar I."/>
            <person name="Gomez-Garrido J."/>
            <person name="Berbel C."/>
            <person name="Martinez-Blanch J.F."/>
            <person name="Alioto T."/>
            <person name="Claros M.G."/>
            <person name="Gagnaire P.A."/>
            <person name="Manchado M."/>
        </authorList>
    </citation>
    <scope>NUCLEOTIDE SEQUENCE [LARGE SCALE GENOMIC DNA]</scope>
    <source>
        <strain evidence="2">Sse05_10M</strain>
    </source>
</reference>
<evidence type="ECO:0008006" key="4">
    <source>
        <dbReference type="Google" id="ProtNLM"/>
    </source>
</evidence>
<evidence type="ECO:0000313" key="3">
    <source>
        <dbReference type="Proteomes" id="UP000693946"/>
    </source>
</evidence>
<evidence type="ECO:0000313" key="2">
    <source>
        <dbReference type="EMBL" id="KAG7513130.1"/>
    </source>
</evidence>
<dbReference type="Pfam" id="PF15205">
    <property type="entry name" value="PLAC9"/>
    <property type="match status" value="1"/>
</dbReference>
<organism evidence="2 3">
    <name type="scientific">Solea senegalensis</name>
    <name type="common">Senegalese sole</name>
    <dbReference type="NCBI Taxonomy" id="28829"/>
    <lineage>
        <taxon>Eukaryota</taxon>
        <taxon>Metazoa</taxon>
        <taxon>Chordata</taxon>
        <taxon>Craniata</taxon>
        <taxon>Vertebrata</taxon>
        <taxon>Euteleostomi</taxon>
        <taxon>Actinopterygii</taxon>
        <taxon>Neopterygii</taxon>
        <taxon>Teleostei</taxon>
        <taxon>Neoteleostei</taxon>
        <taxon>Acanthomorphata</taxon>
        <taxon>Carangaria</taxon>
        <taxon>Pleuronectiformes</taxon>
        <taxon>Pleuronectoidei</taxon>
        <taxon>Soleidae</taxon>
        <taxon>Solea</taxon>
    </lineage>
</organism>
<comment type="caution">
    <text evidence="2">The sequence shown here is derived from an EMBL/GenBank/DDBJ whole genome shotgun (WGS) entry which is preliminary data.</text>
</comment>
<gene>
    <name evidence="2" type="ORF">JOB18_048944</name>
</gene>
<dbReference type="AlphaFoldDB" id="A0AAV6S5U4"/>
<proteinExistence type="predicted"/>
<protein>
    <recommendedName>
        <fullName evidence="4">Placenta-specific protein 9</fullName>
    </recommendedName>
</protein>